<dbReference type="Proteomes" id="UP000827724">
    <property type="component" value="Unassembled WGS sequence"/>
</dbReference>
<dbReference type="PANTHER" id="PTHR23351:SF24">
    <property type="entry name" value="ACTIVATING TRANSCRIPTION FACTOR 3-RELATED"/>
    <property type="match status" value="1"/>
</dbReference>
<dbReference type="GO" id="GO:0005634">
    <property type="term" value="C:nucleus"/>
    <property type="evidence" value="ECO:0007669"/>
    <property type="project" value="TreeGrafter"/>
</dbReference>
<evidence type="ECO:0000256" key="4">
    <source>
        <dbReference type="SAM" id="MobiDB-lite"/>
    </source>
</evidence>
<dbReference type="Pfam" id="PF00170">
    <property type="entry name" value="bZIP_1"/>
    <property type="match status" value="1"/>
</dbReference>
<dbReference type="InterPro" id="IPR004827">
    <property type="entry name" value="bZIP"/>
</dbReference>
<sequence length="149" mass="16751">MTDSNVPNSTPTESVTSRSEGSLNAIARPRKSSAEQGGISQRRRRTKTAQEQEASRARVREKNRVAADKCRGRQRIATERLSSKHDVLEDQNRQLSQMLSDLVAERIMLKNMLLEHGNCGCELIENYLRDCAARWVKQVESLAVNVEAA</sequence>
<dbReference type="CDD" id="cd14687">
    <property type="entry name" value="bZIP_ATF2"/>
    <property type="match status" value="1"/>
</dbReference>
<gene>
    <name evidence="6" type="ORF">Trco_001814</name>
</gene>
<protein>
    <submittedName>
        <fullName evidence="6">Bzip transcription factor domain-containing</fullName>
    </submittedName>
</protein>
<keyword evidence="2" id="KW-0238">DNA-binding</keyword>
<dbReference type="GO" id="GO:0000978">
    <property type="term" value="F:RNA polymerase II cis-regulatory region sequence-specific DNA binding"/>
    <property type="evidence" value="ECO:0007669"/>
    <property type="project" value="TreeGrafter"/>
</dbReference>
<dbReference type="PRINTS" id="PR00043">
    <property type="entry name" value="LEUZIPPRJUN"/>
</dbReference>
<dbReference type="EMBL" id="JAIWOZ010000002">
    <property type="protein sequence ID" value="KAH6608468.1"/>
    <property type="molecule type" value="Genomic_DNA"/>
</dbReference>
<dbReference type="Gene3D" id="1.20.5.170">
    <property type="match status" value="1"/>
</dbReference>
<dbReference type="SUPFAM" id="SSF57959">
    <property type="entry name" value="Leucine zipper domain"/>
    <property type="match status" value="1"/>
</dbReference>
<evidence type="ECO:0000313" key="7">
    <source>
        <dbReference type="Proteomes" id="UP000827724"/>
    </source>
</evidence>
<feature type="domain" description="BZIP" evidence="5">
    <location>
        <begin position="53"/>
        <end position="116"/>
    </location>
</feature>
<dbReference type="AlphaFoldDB" id="A0A9P8TXF4"/>
<reference evidence="6" key="1">
    <citation type="submission" date="2021-08" db="EMBL/GenBank/DDBJ databases">
        <title>Chromosome-Level Trichoderma cornu-damae using Hi-C Data.</title>
        <authorList>
            <person name="Kim C.S."/>
        </authorList>
    </citation>
    <scope>NUCLEOTIDE SEQUENCE</scope>
    <source>
        <strain evidence="6">KA19-0412C</strain>
    </source>
</reference>
<feature type="compositionally biased region" description="Polar residues" evidence="4">
    <location>
        <begin position="1"/>
        <end position="22"/>
    </location>
</feature>
<dbReference type="InterPro" id="IPR046347">
    <property type="entry name" value="bZIP_sf"/>
</dbReference>
<dbReference type="GO" id="GO:0000981">
    <property type="term" value="F:DNA-binding transcription factor activity, RNA polymerase II-specific"/>
    <property type="evidence" value="ECO:0007669"/>
    <property type="project" value="TreeGrafter"/>
</dbReference>
<organism evidence="6 7">
    <name type="scientific">Trichoderma cornu-damae</name>
    <dbReference type="NCBI Taxonomy" id="654480"/>
    <lineage>
        <taxon>Eukaryota</taxon>
        <taxon>Fungi</taxon>
        <taxon>Dikarya</taxon>
        <taxon>Ascomycota</taxon>
        <taxon>Pezizomycotina</taxon>
        <taxon>Sordariomycetes</taxon>
        <taxon>Hypocreomycetidae</taxon>
        <taxon>Hypocreales</taxon>
        <taxon>Hypocreaceae</taxon>
        <taxon>Trichoderma</taxon>
    </lineage>
</organism>
<name>A0A9P8TXF4_9HYPO</name>
<keyword evidence="1" id="KW-0805">Transcription regulation</keyword>
<dbReference type="SMART" id="SM00338">
    <property type="entry name" value="BRLZ"/>
    <property type="match status" value="1"/>
</dbReference>
<keyword evidence="7" id="KW-1185">Reference proteome</keyword>
<proteinExistence type="predicted"/>
<dbReference type="PROSITE" id="PS50217">
    <property type="entry name" value="BZIP"/>
    <property type="match status" value="1"/>
</dbReference>
<evidence type="ECO:0000259" key="5">
    <source>
        <dbReference type="PROSITE" id="PS50217"/>
    </source>
</evidence>
<evidence type="ECO:0000256" key="2">
    <source>
        <dbReference type="ARBA" id="ARBA00023125"/>
    </source>
</evidence>
<feature type="region of interest" description="Disordered" evidence="4">
    <location>
        <begin position="1"/>
        <end position="71"/>
    </location>
</feature>
<evidence type="ECO:0000313" key="6">
    <source>
        <dbReference type="EMBL" id="KAH6608468.1"/>
    </source>
</evidence>
<accession>A0A9P8TXF4</accession>
<keyword evidence="3" id="KW-0804">Transcription</keyword>
<evidence type="ECO:0000256" key="1">
    <source>
        <dbReference type="ARBA" id="ARBA00023015"/>
    </source>
</evidence>
<dbReference type="PANTHER" id="PTHR23351">
    <property type="entry name" value="FOS TRANSCRIPTION FACTOR-RELATED"/>
    <property type="match status" value="1"/>
</dbReference>
<comment type="caution">
    <text evidence="6">The sequence shown here is derived from an EMBL/GenBank/DDBJ whole genome shotgun (WGS) entry which is preliminary data.</text>
</comment>
<dbReference type="OrthoDB" id="295274at2759"/>
<evidence type="ECO:0000256" key="3">
    <source>
        <dbReference type="ARBA" id="ARBA00023163"/>
    </source>
</evidence>
<dbReference type="InterPro" id="IPR000837">
    <property type="entry name" value="AP-1"/>
</dbReference>
<dbReference type="PROSITE" id="PS00036">
    <property type="entry name" value="BZIP_BASIC"/>
    <property type="match status" value="1"/>
</dbReference>
<feature type="compositionally biased region" description="Basic and acidic residues" evidence="4">
    <location>
        <begin position="48"/>
        <end position="71"/>
    </location>
</feature>
<dbReference type="InterPro" id="IPR002112">
    <property type="entry name" value="Leuzip_Jun"/>
</dbReference>